<evidence type="ECO:0000256" key="1">
    <source>
        <dbReference type="ARBA" id="ARBA00001946"/>
    </source>
</evidence>
<evidence type="ECO:0000259" key="5">
    <source>
        <dbReference type="Pfam" id="PF03936"/>
    </source>
</evidence>
<dbReference type="InterPro" id="IPR008949">
    <property type="entry name" value="Isoprenoid_synthase_dom_sf"/>
</dbReference>
<evidence type="ECO:0000313" key="7">
    <source>
        <dbReference type="Proteomes" id="UP000325081"/>
    </source>
</evidence>
<dbReference type="GO" id="GO:0010333">
    <property type="term" value="F:terpene synthase activity"/>
    <property type="evidence" value="ECO:0007669"/>
    <property type="project" value="InterPro"/>
</dbReference>
<dbReference type="SFLD" id="SFLDS00005">
    <property type="entry name" value="Isoprenoid_Synthase_Type_I"/>
    <property type="match status" value="1"/>
</dbReference>
<dbReference type="SUPFAM" id="SSF48576">
    <property type="entry name" value="Terpenoid synthases"/>
    <property type="match status" value="1"/>
</dbReference>
<dbReference type="FunFam" id="1.50.10.130:FF:000001">
    <property type="entry name" value="Isoprene synthase, chloroplastic"/>
    <property type="match status" value="1"/>
</dbReference>
<dbReference type="InterPro" id="IPR036965">
    <property type="entry name" value="Terpene_synth_N_sf"/>
</dbReference>
<dbReference type="InterPro" id="IPR005630">
    <property type="entry name" value="Terpene_synthase_metal-bd"/>
</dbReference>
<dbReference type="Gene3D" id="1.50.10.130">
    <property type="entry name" value="Terpene synthase, N-terminal domain"/>
    <property type="match status" value="1"/>
</dbReference>
<dbReference type="InterPro" id="IPR050148">
    <property type="entry name" value="Terpene_synthase-like"/>
</dbReference>
<dbReference type="AlphaFoldDB" id="A0A5A7R647"/>
<proteinExistence type="predicted"/>
<evidence type="ECO:0000313" key="6">
    <source>
        <dbReference type="EMBL" id="GER53155.1"/>
    </source>
</evidence>
<organism evidence="6 7">
    <name type="scientific">Striga asiatica</name>
    <name type="common">Asiatic witchweed</name>
    <name type="synonym">Buchnera asiatica</name>
    <dbReference type="NCBI Taxonomy" id="4170"/>
    <lineage>
        <taxon>Eukaryota</taxon>
        <taxon>Viridiplantae</taxon>
        <taxon>Streptophyta</taxon>
        <taxon>Embryophyta</taxon>
        <taxon>Tracheophyta</taxon>
        <taxon>Spermatophyta</taxon>
        <taxon>Magnoliopsida</taxon>
        <taxon>eudicotyledons</taxon>
        <taxon>Gunneridae</taxon>
        <taxon>Pentapetalae</taxon>
        <taxon>asterids</taxon>
        <taxon>lamiids</taxon>
        <taxon>Lamiales</taxon>
        <taxon>Orobanchaceae</taxon>
        <taxon>Buchnereae</taxon>
        <taxon>Striga</taxon>
    </lineage>
</organism>
<dbReference type="OrthoDB" id="1936865at2759"/>
<reference evidence="7" key="1">
    <citation type="journal article" date="2019" name="Curr. Biol.">
        <title>Genome Sequence of Striga asiatica Provides Insight into the Evolution of Plant Parasitism.</title>
        <authorList>
            <person name="Yoshida S."/>
            <person name="Kim S."/>
            <person name="Wafula E.K."/>
            <person name="Tanskanen J."/>
            <person name="Kim Y.M."/>
            <person name="Honaas L."/>
            <person name="Yang Z."/>
            <person name="Spallek T."/>
            <person name="Conn C.E."/>
            <person name="Ichihashi Y."/>
            <person name="Cheong K."/>
            <person name="Cui S."/>
            <person name="Der J.P."/>
            <person name="Gundlach H."/>
            <person name="Jiao Y."/>
            <person name="Hori C."/>
            <person name="Ishida J.K."/>
            <person name="Kasahara H."/>
            <person name="Kiba T."/>
            <person name="Kim M.S."/>
            <person name="Koo N."/>
            <person name="Laohavisit A."/>
            <person name="Lee Y.H."/>
            <person name="Lumba S."/>
            <person name="McCourt P."/>
            <person name="Mortimer J.C."/>
            <person name="Mutuku J.M."/>
            <person name="Nomura T."/>
            <person name="Sasaki-Sekimoto Y."/>
            <person name="Seto Y."/>
            <person name="Wang Y."/>
            <person name="Wakatake T."/>
            <person name="Sakakibara H."/>
            <person name="Demura T."/>
            <person name="Yamaguchi S."/>
            <person name="Yoneyama K."/>
            <person name="Manabe R.I."/>
            <person name="Nelson D.C."/>
            <person name="Schulman A.H."/>
            <person name="Timko M.P."/>
            <person name="dePamphilis C.W."/>
            <person name="Choi D."/>
            <person name="Shirasu K."/>
        </authorList>
    </citation>
    <scope>NUCLEOTIDE SEQUENCE [LARGE SCALE GENOMIC DNA]</scope>
    <source>
        <strain evidence="7">cv. UVA1</strain>
    </source>
</reference>
<dbReference type="PANTHER" id="PTHR31225">
    <property type="entry name" value="OS04G0344100 PROTEIN-RELATED"/>
    <property type="match status" value="1"/>
</dbReference>
<dbReference type="InterPro" id="IPR001906">
    <property type="entry name" value="Terpene_synth_N"/>
</dbReference>
<dbReference type="InterPro" id="IPR034741">
    <property type="entry name" value="Terpene_cyclase-like_1_C"/>
</dbReference>
<dbReference type="SFLD" id="SFLDG01019">
    <property type="entry name" value="Terpene_Cyclase_Like_1_C_Termi"/>
    <property type="match status" value="1"/>
</dbReference>
<dbReference type="GO" id="GO:0000287">
    <property type="term" value="F:magnesium ion binding"/>
    <property type="evidence" value="ECO:0007669"/>
    <property type="project" value="InterPro"/>
</dbReference>
<gene>
    <name evidence="6" type="ORF">STAS_30643</name>
</gene>
<keyword evidence="3" id="KW-0460">Magnesium</keyword>
<dbReference type="InterPro" id="IPR008930">
    <property type="entry name" value="Terpenoid_cyclase/PrenylTrfase"/>
</dbReference>
<protein>
    <submittedName>
        <fullName evidence="6">Limonene synthase</fullName>
    </submittedName>
</protein>
<dbReference type="Proteomes" id="UP000325081">
    <property type="component" value="Unassembled WGS sequence"/>
</dbReference>
<accession>A0A5A7R647</accession>
<name>A0A5A7R647_STRAF</name>
<evidence type="ECO:0000256" key="2">
    <source>
        <dbReference type="ARBA" id="ARBA00022723"/>
    </source>
</evidence>
<dbReference type="EMBL" id="BKCP01010514">
    <property type="protein sequence ID" value="GER53155.1"/>
    <property type="molecule type" value="Genomic_DNA"/>
</dbReference>
<comment type="caution">
    <text evidence="6">The sequence shown here is derived from an EMBL/GenBank/DDBJ whole genome shotgun (WGS) entry which is preliminary data.</text>
</comment>
<feature type="domain" description="Terpene synthase N-terminal" evidence="4">
    <location>
        <begin position="76"/>
        <end position="236"/>
    </location>
</feature>
<dbReference type="PANTHER" id="PTHR31225:SF9">
    <property type="entry name" value="TERPENE SYNTHASE 10"/>
    <property type="match status" value="1"/>
</dbReference>
<feature type="domain" description="Terpene synthase metal-binding" evidence="5">
    <location>
        <begin position="315"/>
        <end position="554"/>
    </location>
</feature>
<evidence type="ECO:0000259" key="4">
    <source>
        <dbReference type="Pfam" id="PF01397"/>
    </source>
</evidence>
<keyword evidence="7" id="KW-1185">Reference proteome</keyword>
<evidence type="ECO:0000256" key="3">
    <source>
        <dbReference type="ARBA" id="ARBA00022842"/>
    </source>
</evidence>
<dbReference type="Pfam" id="PF01397">
    <property type="entry name" value="Terpene_synth"/>
    <property type="match status" value="1"/>
</dbReference>
<dbReference type="Pfam" id="PF03936">
    <property type="entry name" value="Terpene_synth_C"/>
    <property type="match status" value="1"/>
</dbReference>
<comment type="cofactor">
    <cofactor evidence="1">
        <name>Mg(2+)</name>
        <dbReference type="ChEBI" id="CHEBI:18420"/>
    </cofactor>
</comment>
<dbReference type="FunFam" id="1.10.600.10:FF:000007">
    <property type="entry name" value="Isoprene synthase, chloroplastic"/>
    <property type="match status" value="1"/>
</dbReference>
<dbReference type="InterPro" id="IPR044814">
    <property type="entry name" value="Terpene_cyclase_plant_C1"/>
</dbReference>
<dbReference type="Gene3D" id="1.10.600.10">
    <property type="entry name" value="Farnesyl Diphosphate Synthase"/>
    <property type="match status" value="1"/>
</dbReference>
<keyword evidence="2" id="KW-0479">Metal-binding</keyword>
<dbReference type="GO" id="GO:0016102">
    <property type="term" value="P:diterpenoid biosynthetic process"/>
    <property type="evidence" value="ECO:0007669"/>
    <property type="project" value="InterPro"/>
</dbReference>
<dbReference type="SUPFAM" id="SSF48239">
    <property type="entry name" value="Terpenoid cyclases/Protein prenyltransferases"/>
    <property type="match status" value="1"/>
</dbReference>
<dbReference type="CDD" id="cd00684">
    <property type="entry name" value="Terpene_cyclase_plant_C1"/>
    <property type="match status" value="1"/>
</dbReference>
<sequence>MSNTIKMFMVNDQNIGTKNPWRIDMKTSQRLFRVSNSYSVNDFKHHYSPLQCKAMASVTTVDQIRRRSGNYKPPLWNFDFIQSLRTEYKEEKHSKRVTELVTQVNKLLDEKMEPIQQLEFIDDLSRLGISYHFEDKIIQILNRVYMERLYNYTICEGDLYSTALQFRVLRQHGFLVSQDVFDAFKNENGDFDLSSLGTDNNKGLLELYEASFLSTEGEETLELAKEFTKNVLKSKLELFDHAFEHDQYLFSLARRSLEVPSHWRIPRLDARWFMDTYKTRPDMNPMLLELAKLDFNIIQATHQHELQLVSRWWEQTGLAKTLPFARDRVVECYLLAIGDLFQPQYGYSRITNAKVNVLVTIIDDMFDVYGTLDELHLFNDAVQRWDVDGIEKLPHYMQMCFLALNNFVNEMAYDVLKEHGVFVIPHLRRSWADLCQTYIQEAEWFSVGHKPTLKEYINSAWISISVPVMLCHSYFLVTDEPIENEVVRSLFKHDNIVRLSGMVARLANDLGTSMDEMERGDVPKSIQCYMNETGSSREEAREFIKSWICNLWRKINEARIENHPIFPKNLVRVAVDFARIALYVYQYGDGHGTQDPKTKAKARISDLLFSPIQ</sequence>